<accession>A0A381ZGF2</accession>
<dbReference type="CDD" id="cd01359">
    <property type="entry name" value="Argininosuccinate_lyase"/>
    <property type="match status" value="1"/>
</dbReference>
<dbReference type="GO" id="GO:0004056">
    <property type="term" value="F:argininosuccinate lyase activity"/>
    <property type="evidence" value="ECO:0007669"/>
    <property type="project" value="InterPro"/>
</dbReference>
<evidence type="ECO:0000259" key="1">
    <source>
        <dbReference type="Pfam" id="PF00206"/>
    </source>
</evidence>
<dbReference type="NCBIfam" id="TIGR00838">
    <property type="entry name" value="argH"/>
    <property type="match status" value="1"/>
</dbReference>
<dbReference type="InterPro" id="IPR008948">
    <property type="entry name" value="L-Aspartase-like"/>
</dbReference>
<dbReference type="PROSITE" id="PS00163">
    <property type="entry name" value="FUMARATE_LYASES"/>
    <property type="match status" value="1"/>
</dbReference>
<dbReference type="Pfam" id="PF00206">
    <property type="entry name" value="Lyase_1"/>
    <property type="match status" value="1"/>
</dbReference>
<dbReference type="PANTHER" id="PTHR43814">
    <property type="entry name" value="ARGININOSUCCINATE LYASE"/>
    <property type="match status" value="1"/>
</dbReference>
<proteinExistence type="inferred from homology"/>
<protein>
    <recommendedName>
        <fullName evidence="4">Fumarate lyase N-terminal domain-containing protein</fullName>
    </recommendedName>
</protein>
<dbReference type="InterPro" id="IPR029419">
    <property type="entry name" value="Arg_succ_lyase_C"/>
</dbReference>
<organism evidence="3">
    <name type="scientific">marine metagenome</name>
    <dbReference type="NCBI Taxonomy" id="408172"/>
    <lineage>
        <taxon>unclassified sequences</taxon>
        <taxon>metagenomes</taxon>
        <taxon>ecological metagenomes</taxon>
    </lineage>
</organism>
<dbReference type="InterPro" id="IPR022761">
    <property type="entry name" value="Fumarate_lyase_N"/>
</dbReference>
<dbReference type="GO" id="GO:0042450">
    <property type="term" value="P:L-arginine biosynthetic process via ornithine"/>
    <property type="evidence" value="ECO:0007669"/>
    <property type="project" value="InterPro"/>
</dbReference>
<evidence type="ECO:0008006" key="4">
    <source>
        <dbReference type="Google" id="ProtNLM"/>
    </source>
</evidence>
<dbReference type="Pfam" id="PF14698">
    <property type="entry name" value="ASL_C2"/>
    <property type="match status" value="1"/>
</dbReference>
<feature type="domain" description="Argininosuccinate lyase C-terminal" evidence="2">
    <location>
        <begin position="366"/>
        <end position="431"/>
    </location>
</feature>
<dbReference type="AlphaFoldDB" id="A0A381ZGF2"/>
<dbReference type="Gene3D" id="1.10.40.30">
    <property type="entry name" value="Fumarase/aspartase (C-terminal domain)"/>
    <property type="match status" value="1"/>
</dbReference>
<evidence type="ECO:0000259" key="2">
    <source>
        <dbReference type="Pfam" id="PF14698"/>
    </source>
</evidence>
<dbReference type="Gene3D" id="1.20.200.10">
    <property type="entry name" value="Fumarase/aspartase (Central domain)"/>
    <property type="match status" value="1"/>
</dbReference>
<evidence type="ECO:0000313" key="3">
    <source>
        <dbReference type="EMBL" id="SVA87833.1"/>
    </source>
</evidence>
<dbReference type="SUPFAM" id="SSF48557">
    <property type="entry name" value="L-aspartase-like"/>
    <property type="match status" value="1"/>
</dbReference>
<dbReference type="InterPro" id="IPR000362">
    <property type="entry name" value="Fumarate_lyase_fam"/>
</dbReference>
<dbReference type="Gene3D" id="1.10.275.10">
    <property type="entry name" value="Fumarase/aspartase (N-terminal domain)"/>
    <property type="match status" value="1"/>
</dbReference>
<dbReference type="FunFam" id="1.10.275.10:FF:000002">
    <property type="entry name" value="Argininosuccinate lyase"/>
    <property type="match status" value="1"/>
</dbReference>
<dbReference type="InterPro" id="IPR020557">
    <property type="entry name" value="Fumarate_lyase_CS"/>
</dbReference>
<dbReference type="InterPro" id="IPR009049">
    <property type="entry name" value="Argininosuccinate_lyase"/>
</dbReference>
<gene>
    <name evidence="3" type="ORF">METZ01_LOCUS140687</name>
</gene>
<dbReference type="EMBL" id="UINC01021065">
    <property type="protein sequence ID" value="SVA87833.1"/>
    <property type="molecule type" value="Genomic_DNA"/>
</dbReference>
<dbReference type="PANTHER" id="PTHR43814:SF1">
    <property type="entry name" value="ARGININOSUCCINATE LYASE"/>
    <property type="match status" value="1"/>
</dbReference>
<dbReference type="PRINTS" id="PR00145">
    <property type="entry name" value="ARGSUCLYASE"/>
</dbReference>
<feature type="domain" description="Fumarate lyase N-terminal" evidence="1">
    <location>
        <begin position="18"/>
        <end position="302"/>
    </location>
</feature>
<dbReference type="PRINTS" id="PR00149">
    <property type="entry name" value="FUMRATELYASE"/>
</dbReference>
<dbReference type="HAMAP" id="MF_00006">
    <property type="entry name" value="Arg_succ_lyase"/>
    <property type="match status" value="1"/>
</dbReference>
<name>A0A381ZGF2_9ZZZZ</name>
<sequence>MNNKKNQNPVIKELSDKVGDFTVSLHYDRRLFKQDIKGSIVHASMLCKQKIITLSDKDSIVEALLEIESEIETGNFLWRPELEDIHMNIEARLHEKIGSVAGKLHTARSRNDQVSLDMRMYVKDSINIIIKQLTTLQRILLDIASQNNDVIIPGYTHLQKAQPVLFSHHLLAYFEMLTRDKTRFKEAYERTDVLPLGSGALAGLPYDLDRSYVARELGFSEISQNSMDAVSDRDFVIDYLSAASICMMHISRFSEELILWTTEEFSLIKLPAEYTTGSSIMPQKRNPDFAEISRGKTGRVYGNLVSILTVLKGLPMTYNRDLQEDKEGFFDSHDTLAAVLEVFLGMLPGIQVNSVKARQAAEGGMVLATDLADYLVIKGVPFREAHGIISELSDYASTNHKLFSEISLEEYRGFSMLFDEDVYEVSVESSVNARNTVGGTSFKMVQQAIKLGYQKLEKQDA</sequence>
<dbReference type="InterPro" id="IPR024083">
    <property type="entry name" value="Fumarase/histidase_N"/>
</dbReference>
<reference evidence="3" key="1">
    <citation type="submission" date="2018-05" db="EMBL/GenBank/DDBJ databases">
        <authorList>
            <person name="Lanie J.A."/>
            <person name="Ng W.-L."/>
            <person name="Kazmierczak K.M."/>
            <person name="Andrzejewski T.M."/>
            <person name="Davidsen T.M."/>
            <person name="Wayne K.J."/>
            <person name="Tettelin H."/>
            <person name="Glass J.I."/>
            <person name="Rusch D."/>
            <person name="Podicherti R."/>
            <person name="Tsui H.-C.T."/>
            <person name="Winkler M.E."/>
        </authorList>
    </citation>
    <scope>NUCLEOTIDE SEQUENCE</scope>
</reference>
<dbReference type="FunFam" id="1.10.40.30:FF:000001">
    <property type="entry name" value="Argininosuccinate lyase"/>
    <property type="match status" value="1"/>
</dbReference>
<dbReference type="FunFam" id="1.20.200.10:FF:000015">
    <property type="entry name" value="argininosuccinate lyase isoform X2"/>
    <property type="match status" value="1"/>
</dbReference>
<dbReference type="GO" id="GO:0005829">
    <property type="term" value="C:cytosol"/>
    <property type="evidence" value="ECO:0007669"/>
    <property type="project" value="TreeGrafter"/>
</dbReference>